<dbReference type="Pfam" id="PF05168">
    <property type="entry name" value="HEPN"/>
    <property type="match status" value="1"/>
</dbReference>
<evidence type="ECO:0000259" key="1">
    <source>
        <dbReference type="Pfam" id="PF05168"/>
    </source>
</evidence>
<feature type="domain" description="HEPN" evidence="1">
    <location>
        <begin position="5"/>
        <end position="114"/>
    </location>
</feature>
<evidence type="ECO:0000313" key="2">
    <source>
        <dbReference type="EMBL" id="SFQ13130.1"/>
    </source>
</evidence>
<dbReference type="RefSeq" id="WP_074889416.1">
    <property type="nucleotide sequence ID" value="NZ_FOXO01000020.1"/>
</dbReference>
<proteinExistence type="predicted"/>
<protein>
    <submittedName>
        <fullName evidence="2">HEPN domain-containing protein</fullName>
    </submittedName>
</protein>
<dbReference type="SUPFAM" id="SSF81593">
    <property type="entry name" value="Nucleotidyltransferase substrate binding subunit/domain"/>
    <property type="match status" value="1"/>
</dbReference>
<dbReference type="Proteomes" id="UP000182624">
    <property type="component" value="Unassembled WGS sequence"/>
</dbReference>
<dbReference type="Gene3D" id="1.20.120.330">
    <property type="entry name" value="Nucleotidyltransferases domain 2"/>
    <property type="match status" value="1"/>
</dbReference>
<dbReference type="EMBL" id="FOXO01000020">
    <property type="protein sequence ID" value="SFQ13130.1"/>
    <property type="molecule type" value="Genomic_DNA"/>
</dbReference>
<evidence type="ECO:0000313" key="3">
    <source>
        <dbReference type="Proteomes" id="UP000182624"/>
    </source>
</evidence>
<name>A0A1I5W0C9_9FIRM</name>
<dbReference type="InterPro" id="IPR007842">
    <property type="entry name" value="HEPN_dom"/>
</dbReference>
<accession>A0A1I5W0C9</accession>
<gene>
    <name evidence="2" type="ORF">SAMN04487928_1207</name>
</gene>
<organism evidence="2 3">
    <name type="scientific">Butyrivibrio proteoclasticus</name>
    <dbReference type="NCBI Taxonomy" id="43305"/>
    <lineage>
        <taxon>Bacteria</taxon>
        <taxon>Bacillati</taxon>
        <taxon>Bacillota</taxon>
        <taxon>Clostridia</taxon>
        <taxon>Lachnospirales</taxon>
        <taxon>Lachnospiraceae</taxon>
        <taxon>Butyrivibrio</taxon>
    </lineage>
</organism>
<dbReference type="AlphaFoldDB" id="A0A1I5W0C9"/>
<sequence length="120" mass="13611">MGNTLLSIAKADIKTAKNLVNSDDKYQKHQAAYLTQHGVEKTLKYTISLKTGGQPWGHDITKLVILAQQNGVDVPDFICKKAKMITSWEVVSRYYPTSVIRRDTIAHVIRVADEWQKKLK</sequence>
<keyword evidence="3" id="KW-1185">Reference proteome</keyword>
<dbReference type="OrthoDB" id="2002200at2"/>
<reference evidence="3" key="1">
    <citation type="submission" date="2016-10" db="EMBL/GenBank/DDBJ databases">
        <authorList>
            <person name="Varghese N."/>
            <person name="Submissions S."/>
        </authorList>
    </citation>
    <scope>NUCLEOTIDE SEQUENCE [LARGE SCALE GENOMIC DNA]</scope>
    <source>
        <strain evidence="3">P18</strain>
    </source>
</reference>